<protein>
    <submittedName>
        <fullName evidence="6">AraC family transcriptional regulator</fullName>
    </submittedName>
</protein>
<dbReference type="SUPFAM" id="SSF46689">
    <property type="entry name" value="Homeodomain-like"/>
    <property type="match status" value="2"/>
</dbReference>
<feature type="transmembrane region" description="Helical" evidence="4">
    <location>
        <begin position="28"/>
        <end position="50"/>
    </location>
</feature>
<feature type="transmembrane region" description="Helical" evidence="4">
    <location>
        <begin position="305"/>
        <end position="328"/>
    </location>
</feature>
<dbReference type="GO" id="GO:0043565">
    <property type="term" value="F:sequence-specific DNA binding"/>
    <property type="evidence" value="ECO:0007669"/>
    <property type="project" value="InterPro"/>
</dbReference>
<dbReference type="SMART" id="SM00342">
    <property type="entry name" value="HTH_ARAC"/>
    <property type="match status" value="1"/>
</dbReference>
<dbReference type="InterPro" id="IPR018060">
    <property type="entry name" value="HTH_AraC"/>
</dbReference>
<dbReference type="RefSeq" id="WP_185179740.1">
    <property type="nucleotide sequence ID" value="NZ_CBCSEP010000010.1"/>
</dbReference>
<dbReference type="Gene3D" id="1.10.10.60">
    <property type="entry name" value="Homeodomain-like"/>
    <property type="match status" value="2"/>
</dbReference>
<evidence type="ECO:0000313" key="7">
    <source>
        <dbReference type="Proteomes" id="UP000574133"/>
    </source>
</evidence>
<keyword evidence="2" id="KW-0238">DNA-binding</keyword>
<organism evidence="6 7">
    <name type="scientific">Cohnella lubricantis</name>
    <dbReference type="NCBI Taxonomy" id="2163172"/>
    <lineage>
        <taxon>Bacteria</taxon>
        <taxon>Bacillati</taxon>
        <taxon>Bacillota</taxon>
        <taxon>Bacilli</taxon>
        <taxon>Bacillales</taxon>
        <taxon>Paenibacillaceae</taxon>
        <taxon>Cohnella</taxon>
    </lineage>
</organism>
<reference evidence="6 7" key="1">
    <citation type="submission" date="2020-08" db="EMBL/GenBank/DDBJ databases">
        <title>Cohnella phylogeny.</title>
        <authorList>
            <person name="Dunlap C."/>
        </authorList>
    </citation>
    <scope>NUCLEOTIDE SEQUENCE [LARGE SCALE GENOMIC DNA]</scope>
    <source>
        <strain evidence="6 7">DSM 103658</strain>
    </source>
</reference>
<dbReference type="AlphaFoldDB" id="A0A841TGV6"/>
<dbReference type="GO" id="GO:0003700">
    <property type="term" value="F:DNA-binding transcription factor activity"/>
    <property type="evidence" value="ECO:0007669"/>
    <property type="project" value="InterPro"/>
</dbReference>
<dbReference type="PANTHER" id="PTHR43280">
    <property type="entry name" value="ARAC-FAMILY TRANSCRIPTIONAL REGULATOR"/>
    <property type="match status" value="1"/>
</dbReference>
<evidence type="ECO:0000259" key="5">
    <source>
        <dbReference type="PROSITE" id="PS01124"/>
    </source>
</evidence>
<dbReference type="PROSITE" id="PS01124">
    <property type="entry name" value="HTH_ARAC_FAMILY_2"/>
    <property type="match status" value="1"/>
</dbReference>
<proteinExistence type="predicted"/>
<comment type="caution">
    <text evidence="6">The sequence shown here is derived from an EMBL/GenBank/DDBJ whole genome shotgun (WGS) entry which is preliminary data.</text>
</comment>
<keyword evidence="4" id="KW-0812">Transmembrane</keyword>
<keyword evidence="3" id="KW-0804">Transcription</keyword>
<evidence type="ECO:0000256" key="2">
    <source>
        <dbReference type="ARBA" id="ARBA00023125"/>
    </source>
</evidence>
<gene>
    <name evidence="6" type="ORF">H4Q31_14355</name>
</gene>
<keyword evidence="4" id="KW-1133">Transmembrane helix</keyword>
<accession>A0A841TGV6</accession>
<keyword evidence="1" id="KW-0805">Transcription regulation</keyword>
<feature type="domain" description="HTH araC/xylS-type" evidence="5">
    <location>
        <begin position="677"/>
        <end position="774"/>
    </location>
</feature>
<sequence>MLNALRARLARRWERSSARQGLYYKKSLMMIFIVSGIPGLITGALLYGIAGGRMESDLLQLHYRQIEQRSRNIDDQLSNLELLLSHWAFDTKFGSSLYDLDFVRSFDTTIDLTKTLIAMQGSNALVKRAELYVGGVQRVLLNPEYERLSAEKEQSVYEPLVHGHRETYWTQWAFDPDDPDAKDLALIHRIPGGSLQPFGVLIFRFSQEKVANLLRTMSPYNNGETFVLNPSSDLFISGNGSVYDSPLIQALTKRIAAAGTSKGSFSMDWKGATYTVSFGSLSRIADDWTYVSASPITNITSPVVFISKVIIAVSLAALLLAAILAWLASRRIYSPIRRLVTLLAGPPGASGQDEFALLERKWTSLHQHSLELSSRLDAQLPHLKESFLHQLLQGYLYAYSETELQRRMNQFKWELEGRKLIVLYIQLDGIGGVEGRFREGDEGLITFAAVNMIGELAGHRFEQSNTINFHDLTAGLLILVPAGEDYARLLQEFGGELIQSINQMLNMRVAIAFSGPVPRISDVPLVFERTKQAVGYRNFASANQIINMEDAHSSADADAALSYPFTLERELIQALRTGREDEAHELLELFLDALTCEGAKALDVQQGMLHLLGNVLHAIMISGVNPNRLFQGENLYEQLSQIREPKRMLAWFRKKVLHPFQAELANRSDSQLKRTIEQAMIYLQNNYMRDISLDNCADHVGTNPFYLSKSFKQVTGKNFIDYLTELRTDKAKELLRETELRINDIAESVGYQHSYFNRIFKKQEGMTPTRYREMSRQSQQSGERS</sequence>
<evidence type="ECO:0000313" key="6">
    <source>
        <dbReference type="EMBL" id="MBB6678470.1"/>
    </source>
</evidence>
<dbReference type="InterPro" id="IPR009057">
    <property type="entry name" value="Homeodomain-like_sf"/>
</dbReference>
<keyword evidence="4" id="KW-0472">Membrane</keyword>
<dbReference type="EMBL" id="JACJVN010000056">
    <property type="protein sequence ID" value="MBB6678470.1"/>
    <property type="molecule type" value="Genomic_DNA"/>
</dbReference>
<keyword evidence="7" id="KW-1185">Reference proteome</keyword>
<evidence type="ECO:0000256" key="4">
    <source>
        <dbReference type="SAM" id="Phobius"/>
    </source>
</evidence>
<dbReference type="PANTHER" id="PTHR43280:SF28">
    <property type="entry name" value="HTH-TYPE TRANSCRIPTIONAL ACTIVATOR RHAS"/>
    <property type="match status" value="1"/>
</dbReference>
<dbReference type="Proteomes" id="UP000574133">
    <property type="component" value="Unassembled WGS sequence"/>
</dbReference>
<dbReference type="Pfam" id="PF12833">
    <property type="entry name" value="HTH_18"/>
    <property type="match status" value="1"/>
</dbReference>
<name>A0A841TGV6_9BACL</name>
<evidence type="ECO:0000256" key="1">
    <source>
        <dbReference type="ARBA" id="ARBA00023015"/>
    </source>
</evidence>
<evidence type="ECO:0000256" key="3">
    <source>
        <dbReference type="ARBA" id="ARBA00023163"/>
    </source>
</evidence>